<evidence type="ECO:0000256" key="1">
    <source>
        <dbReference type="ARBA" id="ARBA00004906"/>
    </source>
</evidence>
<name>A0ABM1A6V7_APLCA</name>
<feature type="compositionally biased region" description="Basic residues" evidence="6">
    <location>
        <begin position="466"/>
        <end position="476"/>
    </location>
</feature>
<sequence length="797" mass="88102">MCHQCCFGCHLMEHDVCDKKEMGSTLHDDMTPSRPASLSLKEAGEAGSKHKDFFQTPLNTELLLHNERGTLRSVDSGFSERSVFSLLGDETPGLSASRVPSGVEDNEICNSSGVDSLPDNNFSPTSHLHNIAGRARRLKFHPFDERPPAFQLLSSLEDDGEEGADERLSRGNNSLDSRENKGETEKQISASLVQNTLESEKSSSSSLSSSTDDLELSLQEMSLEESSSGSMTSLVSRTSPIYHTDAHVRIDQNSASIFKRDSIIKSRKEETQEPDLDFEASEALSSMSISPPVMSTLPSINGKEHSSSGVAEGSPHEQQEFLKSLSLTRRLLPEISSPSASTSACPEHPIGQQTAFLDDTEAMLQESSLDATLTFDVPHSPPRDCEIVCICGRRKSLHLSRVPLLPHEYDHFESECPVCSNVILESPGKSTSRRPSPDQEFMSLQSPSKAMKTSLLSPALTGNIKRVTRSPNKKAREKSSTDGTTVVKKKSVKRSIFSDSSVVSGQSPQSYNSQMSGSTNYDEKTMEEIMLLEEEKVDSFRVGGSESPFHGLVQYSPERKAHATHDILYRDGANNDLDLESLLEQVVDKFSPREPSRLIGCRIGVIKFDILGELSSKNFLFCVQQILEHLSDQDLDTMCQVSMVWKSALFNDLRASSRYKLYCALQMRQAVLIGKENAKEKSLESEQYETLTASKGRLTAVQLQAARPEHSSQEIPKPPLELLSGDKLRSCPHCQAPAKEMECQDRAVCSSETCAYDFCTLCFAAFHATKRCKPLCLTSSRNDMAGTRKSRKNLRRL</sequence>
<evidence type="ECO:0000256" key="4">
    <source>
        <dbReference type="ARBA" id="ARBA00022786"/>
    </source>
</evidence>
<evidence type="ECO:0000256" key="5">
    <source>
        <dbReference type="ARBA" id="ARBA00022833"/>
    </source>
</evidence>
<gene>
    <name evidence="9" type="primary">LOC101858208</name>
</gene>
<keyword evidence="8" id="KW-1185">Reference proteome</keyword>
<keyword evidence="4" id="KW-0833">Ubl conjugation pathway</keyword>
<reference evidence="9" key="1">
    <citation type="submission" date="2025-08" db="UniProtKB">
        <authorList>
            <consortium name="RefSeq"/>
        </authorList>
    </citation>
    <scope>IDENTIFICATION</scope>
</reference>
<feature type="compositionally biased region" description="Polar residues" evidence="6">
    <location>
        <begin position="108"/>
        <end position="121"/>
    </location>
</feature>
<proteinExistence type="predicted"/>
<evidence type="ECO:0000313" key="9">
    <source>
        <dbReference type="RefSeq" id="XP_012941988.1"/>
    </source>
</evidence>
<feature type="compositionally biased region" description="Basic and acidic residues" evidence="6">
    <location>
        <begin position="176"/>
        <end position="186"/>
    </location>
</feature>
<feature type="region of interest" description="Disordered" evidence="6">
    <location>
        <begin position="159"/>
        <end position="215"/>
    </location>
</feature>
<dbReference type="RefSeq" id="XP_012941988.1">
    <property type="nucleotide sequence ID" value="XM_013086534.2"/>
</dbReference>
<feature type="region of interest" description="Disordered" evidence="6">
    <location>
        <begin position="89"/>
        <end position="121"/>
    </location>
</feature>
<keyword evidence="2" id="KW-0479">Metal-binding</keyword>
<comment type="pathway">
    <text evidence="1">Protein modification; protein ubiquitination.</text>
</comment>
<evidence type="ECO:0000256" key="2">
    <source>
        <dbReference type="ARBA" id="ARBA00022723"/>
    </source>
</evidence>
<dbReference type="PANTHER" id="PTHR15493">
    <property type="entry name" value="F-BOX ONLY PROTEIN 5 AND 43"/>
    <property type="match status" value="1"/>
</dbReference>
<dbReference type="PANTHER" id="PTHR15493:SF9">
    <property type="entry name" value="GH14043P"/>
    <property type="match status" value="1"/>
</dbReference>
<feature type="compositionally biased region" description="Low complexity" evidence="6">
    <location>
        <begin position="202"/>
        <end position="215"/>
    </location>
</feature>
<feature type="region of interest" description="Disordered" evidence="6">
    <location>
        <begin position="427"/>
        <end position="448"/>
    </location>
</feature>
<dbReference type="GeneID" id="101858208"/>
<protein>
    <submittedName>
        <fullName evidence="9">Uncharacterized protein LOC101858208 isoform X1</fullName>
    </submittedName>
</protein>
<keyword evidence="5" id="KW-0862">Zinc</keyword>
<dbReference type="PROSITE" id="PS51872">
    <property type="entry name" value="ZF_ZBR"/>
    <property type="match status" value="1"/>
</dbReference>
<dbReference type="InterPro" id="IPR044064">
    <property type="entry name" value="ZF_ZBR"/>
</dbReference>
<evidence type="ECO:0000256" key="3">
    <source>
        <dbReference type="ARBA" id="ARBA00022771"/>
    </source>
</evidence>
<feature type="domain" description="ZBR-type" evidence="7">
    <location>
        <begin position="727"/>
        <end position="775"/>
    </location>
</feature>
<dbReference type="Proteomes" id="UP000694888">
    <property type="component" value="Unplaced"/>
</dbReference>
<organism evidence="8 9">
    <name type="scientific">Aplysia californica</name>
    <name type="common">California sea hare</name>
    <dbReference type="NCBI Taxonomy" id="6500"/>
    <lineage>
        <taxon>Eukaryota</taxon>
        <taxon>Metazoa</taxon>
        <taxon>Spiralia</taxon>
        <taxon>Lophotrochozoa</taxon>
        <taxon>Mollusca</taxon>
        <taxon>Gastropoda</taxon>
        <taxon>Heterobranchia</taxon>
        <taxon>Euthyneura</taxon>
        <taxon>Tectipleura</taxon>
        <taxon>Aplysiida</taxon>
        <taxon>Aplysioidea</taxon>
        <taxon>Aplysiidae</taxon>
        <taxon>Aplysia</taxon>
    </lineage>
</organism>
<evidence type="ECO:0000259" key="7">
    <source>
        <dbReference type="PROSITE" id="PS51872"/>
    </source>
</evidence>
<evidence type="ECO:0000313" key="8">
    <source>
        <dbReference type="Proteomes" id="UP000694888"/>
    </source>
</evidence>
<dbReference type="CDD" id="cd20348">
    <property type="entry name" value="BRcat_RBR_EMI"/>
    <property type="match status" value="1"/>
</dbReference>
<keyword evidence="3" id="KW-0863">Zinc-finger</keyword>
<dbReference type="CDD" id="cd22086">
    <property type="entry name" value="F-box_EMI"/>
    <property type="match status" value="1"/>
</dbReference>
<dbReference type="Gene3D" id="2.20.25.20">
    <property type="match status" value="1"/>
</dbReference>
<evidence type="ECO:0000256" key="6">
    <source>
        <dbReference type="SAM" id="MobiDB-lite"/>
    </source>
</evidence>
<accession>A0ABM1A6V7</accession>
<feature type="region of interest" description="Disordered" evidence="6">
    <location>
        <begin position="466"/>
        <end position="487"/>
    </location>
</feature>
<dbReference type="InterPro" id="IPR047147">
    <property type="entry name" value="FBX5_43"/>
</dbReference>